<keyword evidence="3" id="KW-1185">Reference proteome</keyword>
<dbReference type="STRING" id="1527607.SAMN05428957_11098"/>
<evidence type="ECO:0000313" key="2">
    <source>
        <dbReference type="EMBL" id="SDM64936.1"/>
    </source>
</evidence>
<protein>
    <submittedName>
        <fullName evidence="2">Uncharacterized protein</fullName>
    </submittedName>
</protein>
<name>A0A1G9UYR9_9BURK</name>
<dbReference type="RefSeq" id="WP_139182762.1">
    <property type="nucleotide sequence ID" value="NZ_FNHP01000010.1"/>
</dbReference>
<accession>A0A1G9UYR9</accession>
<reference evidence="3" key="1">
    <citation type="submission" date="2016-10" db="EMBL/GenBank/DDBJ databases">
        <authorList>
            <person name="Varghese N."/>
            <person name="Submissions S."/>
        </authorList>
    </citation>
    <scope>NUCLEOTIDE SEQUENCE [LARGE SCALE GENOMIC DNA]</scope>
    <source>
        <strain evidence="3">EPL6</strain>
    </source>
</reference>
<evidence type="ECO:0000313" key="3">
    <source>
        <dbReference type="Proteomes" id="UP000198552"/>
    </source>
</evidence>
<feature type="region of interest" description="Disordered" evidence="1">
    <location>
        <begin position="113"/>
        <end position="144"/>
    </location>
</feature>
<sequence>MPLRGFARAPAPSRRPGGGAGRLPWLLLLLGHAVACAGLALGLPGAAAGAGPAARTIQPSELLQALPVQLDGRPRVALQLRQHTAQGRASSQVTAHYGSGADAVRVRVVDAKDDAGREDDAAPAGTGPISGHGREDAQPSRRPSRLRVVLDNGLVVQLEAHSASAAQLRGWLAQLDLAALRSLRPSAGP</sequence>
<dbReference type="AlphaFoldDB" id="A0A1G9UYR9"/>
<gene>
    <name evidence="2" type="ORF">SAMN05428957_11098</name>
</gene>
<evidence type="ECO:0000256" key="1">
    <source>
        <dbReference type="SAM" id="MobiDB-lite"/>
    </source>
</evidence>
<organism evidence="2 3">
    <name type="scientific">Oryzisolibacter propanilivorax</name>
    <dbReference type="NCBI Taxonomy" id="1527607"/>
    <lineage>
        <taxon>Bacteria</taxon>
        <taxon>Pseudomonadati</taxon>
        <taxon>Pseudomonadota</taxon>
        <taxon>Betaproteobacteria</taxon>
        <taxon>Burkholderiales</taxon>
        <taxon>Comamonadaceae</taxon>
        <taxon>Oryzisolibacter</taxon>
    </lineage>
</organism>
<dbReference type="EMBL" id="FNHP01000010">
    <property type="protein sequence ID" value="SDM64936.1"/>
    <property type="molecule type" value="Genomic_DNA"/>
</dbReference>
<dbReference type="Proteomes" id="UP000198552">
    <property type="component" value="Unassembled WGS sequence"/>
</dbReference>
<proteinExistence type="predicted"/>